<evidence type="ECO:0000259" key="8">
    <source>
        <dbReference type="Pfam" id="PF01266"/>
    </source>
</evidence>
<dbReference type="PROSITE" id="PS00978">
    <property type="entry name" value="FAD_G3PDH_2"/>
    <property type="match status" value="1"/>
</dbReference>
<organism evidence="10 11">
    <name type="scientific">Blastococcus aurantiacus</name>
    <dbReference type="NCBI Taxonomy" id="1550231"/>
    <lineage>
        <taxon>Bacteria</taxon>
        <taxon>Bacillati</taxon>
        <taxon>Actinomycetota</taxon>
        <taxon>Actinomycetes</taxon>
        <taxon>Geodermatophilales</taxon>
        <taxon>Geodermatophilaceae</taxon>
        <taxon>Blastococcus</taxon>
    </lineage>
</organism>
<dbReference type="PROSITE" id="PS00977">
    <property type="entry name" value="FAD_G3PDH_1"/>
    <property type="match status" value="1"/>
</dbReference>
<comment type="cofactor">
    <cofactor evidence="1 7">
        <name>FAD</name>
        <dbReference type="ChEBI" id="CHEBI:57692"/>
    </cofactor>
</comment>
<dbReference type="PRINTS" id="PR01001">
    <property type="entry name" value="FADG3PDH"/>
</dbReference>
<evidence type="ECO:0000256" key="2">
    <source>
        <dbReference type="ARBA" id="ARBA00007330"/>
    </source>
</evidence>
<sequence length="513" mass="52817">MIGSLSPALRGRDLEQVAGSLVDVVVVGGGVTGAGVALDAAARGLSVVLLERTDLAAGTSRWSSKLVHGGLRYLAHGEIALARESARERAVLMGATAPHLVRQLPFLIPDAAGRDVSALGGLGGHLGDLVRFSVAGGRGSLPATRRVGADDVGRMVPAVRPGRGGVVFWDGQLSDDARLVVALARTASAYGARVLTGATVTAVDGATTPSSGSAEVHAAVDGAVLTLRARTVVNAAGVWAQRLAPGIRLVPSRGSHLVLRGDRLGSPSAALTVPLPGSRSRYVFALPQADGLVYLGITDEPVEGPVPDDDPQPSDAEVQQLLDTVNQVLAEPLTRDDLVGAYAGYRPLVLPESAGTGHRPGGPATATADLSRTHLLAWDGPVLSVVGGKLTTYRAMAEETVDAVVARLGGTARSTTARLPLVGAAPRPVLDALPSPARLVARYGTEAPEVEALGPDLVVAGRPETVGELRFAVRHEGARTVADLLDRRTRFGLVPADRARAVPVAEQVLAEED</sequence>
<dbReference type="Pfam" id="PF16901">
    <property type="entry name" value="DAO_C"/>
    <property type="match status" value="1"/>
</dbReference>
<dbReference type="SUPFAM" id="SSF51905">
    <property type="entry name" value="FAD/NAD(P)-binding domain"/>
    <property type="match status" value="1"/>
</dbReference>
<dbReference type="RefSeq" id="WP_091768250.1">
    <property type="nucleotide sequence ID" value="NZ_FNBT01000005.1"/>
</dbReference>
<dbReference type="PANTHER" id="PTHR11985">
    <property type="entry name" value="GLYCEROL-3-PHOSPHATE DEHYDROGENASE"/>
    <property type="match status" value="1"/>
</dbReference>
<dbReference type="GO" id="GO:0004368">
    <property type="term" value="F:glycerol-3-phosphate dehydrogenase (quinone) activity"/>
    <property type="evidence" value="ECO:0007669"/>
    <property type="project" value="UniProtKB-EC"/>
</dbReference>
<dbReference type="PANTHER" id="PTHR11985:SF35">
    <property type="entry name" value="ANAEROBIC GLYCEROL-3-PHOSPHATE DEHYDROGENASE SUBUNIT A"/>
    <property type="match status" value="1"/>
</dbReference>
<accession>A0A1G7N1F6</accession>
<protein>
    <recommendedName>
        <fullName evidence="7">Glycerol-3-phosphate dehydrogenase</fullName>
        <ecNumber evidence="7">1.1.5.3</ecNumber>
    </recommendedName>
</protein>
<evidence type="ECO:0000256" key="1">
    <source>
        <dbReference type="ARBA" id="ARBA00001974"/>
    </source>
</evidence>
<dbReference type="Gene3D" id="3.30.9.10">
    <property type="entry name" value="D-Amino Acid Oxidase, subunit A, domain 2"/>
    <property type="match status" value="1"/>
</dbReference>
<evidence type="ECO:0000313" key="11">
    <source>
        <dbReference type="Proteomes" id="UP000199406"/>
    </source>
</evidence>
<dbReference type="GO" id="GO:0006071">
    <property type="term" value="P:glycerol metabolic process"/>
    <property type="evidence" value="ECO:0007669"/>
    <property type="project" value="UniProtKB-KW"/>
</dbReference>
<evidence type="ECO:0000256" key="7">
    <source>
        <dbReference type="RuleBase" id="RU361217"/>
    </source>
</evidence>
<evidence type="ECO:0000256" key="5">
    <source>
        <dbReference type="ARBA" id="ARBA00022827"/>
    </source>
</evidence>
<dbReference type="InterPro" id="IPR038299">
    <property type="entry name" value="DAO_C_sf"/>
</dbReference>
<name>A0A1G7N1F6_9ACTN</name>
<evidence type="ECO:0000256" key="6">
    <source>
        <dbReference type="ARBA" id="ARBA00023002"/>
    </source>
</evidence>
<keyword evidence="5" id="KW-0274">FAD</keyword>
<evidence type="ECO:0000256" key="3">
    <source>
        <dbReference type="ARBA" id="ARBA00022630"/>
    </source>
</evidence>
<evidence type="ECO:0000313" key="10">
    <source>
        <dbReference type="EMBL" id="SDF67888.1"/>
    </source>
</evidence>
<dbReference type="STRING" id="1550231.SAMN05660662_3042"/>
<dbReference type="Gene3D" id="3.50.50.60">
    <property type="entry name" value="FAD/NAD(P)-binding domain"/>
    <property type="match status" value="1"/>
</dbReference>
<comment type="catalytic activity">
    <reaction evidence="7">
        <text>a quinone + sn-glycerol 3-phosphate = dihydroxyacetone phosphate + a quinol</text>
        <dbReference type="Rhea" id="RHEA:18977"/>
        <dbReference type="ChEBI" id="CHEBI:24646"/>
        <dbReference type="ChEBI" id="CHEBI:57597"/>
        <dbReference type="ChEBI" id="CHEBI:57642"/>
        <dbReference type="ChEBI" id="CHEBI:132124"/>
        <dbReference type="EC" id="1.1.5.3"/>
    </reaction>
</comment>
<feature type="domain" description="Alpha-glycerophosphate oxidase C-terminal" evidence="9">
    <location>
        <begin position="437"/>
        <end position="508"/>
    </location>
</feature>
<keyword evidence="4" id="KW-0319">Glycerol metabolism</keyword>
<keyword evidence="6 7" id="KW-0560">Oxidoreductase</keyword>
<proteinExistence type="inferred from homology"/>
<keyword evidence="11" id="KW-1185">Reference proteome</keyword>
<dbReference type="Pfam" id="PF01266">
    <property type="entry name" value="DAO"/>
    <property type="match status" value="1"/>
</dbReference>
<reference evidence="11" key="1">
    <citation type="submission" date="2016-10" db="EMBL/GenBank/DDBJ databases">
        <authorList>
            <person name="Varghese N."/>
            <person name="Submissions S."/>
        </authorList>
    </citation>
    <scope>NUCLEOTIDE SEQUENCE [LARGE SCALE GENOMIC DNA]</scope>
    <source>
        <strain evidence="11">DSM 44268</strain>
    </source>
</reference>
<dbReference type="GO" id="GO:0009331">
    <property type="term" value="C:glycerol-3-phosphate dehydrogenase (FAD) complex"/>
    <property type="evidence" value="ECO:0007669"/>
    <property type="project" value="UniProtKB-UniRule"/>
</dbReference>
<dbReference type="InterPro" id="IPR031656">
    <property type="entry name" value="DAO_C"/>
</dbReference>
<evidence type="ECO:0000256" key="4">
    <source>
        <dbReference type="ARBA" id="ARBA00022798"/>
    </source>
</evidence>
<dbReference type="AlphaFoldDB" id="A0A1G7N1F6"/>
<feature type="domain" description="FAD dependent oxidoreductase" evidence="8">
    <location>
        <begin position="23"/>
        <end position="353"/>
    </location>
</feature>
<gene>
    <name evidence="10" type="ORF">SAMN05660662_3042</name>
</gene>
<dbReference type="InterPro" id="IPR006076">
    <property type="entry name" value="FAD-dep_OxRdtase"/>
</dbReference>
<evidence type="ECO:0000259" key="9">
    <source>
        <dbReference type="Pfam" id="PF16901"/>
    </source>
</evidence>
<dbReference type="InterPro" id="IPR036188">
    <property type="entry name" value="FAD/NAD-bd_sf"/>
</dbReference>
<dbReference type="OrthoDB" id="9766796at2"/>
<dbReference type="Gene3D" id="1.10.8.870">
    <property type="entry name" value="Alpha-glycerophosphate oxidase, cap domain"/>
    <property type="match status" value="1"/>
</dbReference>
<dbReference type="EC" id="1.1.5.3" evidence="7"/>
<dbReference type="GO" id="GO:0046168">
    <property type="term" value="P:glycerol-3-phosphate catabolic process"/>
    <property type="evidence" value="ECO:0007669"/>
    <property type="project" value="TreeGrafter"/>
</dbReference>
<dbReference type="Proteomes" id="UP000199406">
    <property type="component" value="Unassembled WGS sequence"/>
</dbReference>
<dbReference type="InterPro" id="IPR000447">
    <property type="entry name" value="G3P_DH_FAD-dep"/>
</dbReference>
<comment type="similarity">
    <text evidence="2 7">Belongs to the FAD-dependent glycerol-3-phosphate dehydrogenase family.</text>
</comment>
<keyword evidence="3 7" id="KW-0285">Flavoprotein</keyword>
<dbReference type="EMBL" id="FNBT01000005">
    <property type="protein sequence ID" value="SDF67888.1"/>
    <property type="molecule type" value="Genomic_DNA"/>
</dbReference>